<keyword evidence="2" id="KW-0732">Signal</keyword>
<evidence type="ECO:0000313" key="3">
    <source>
        <dbReference type="EMBL" id="KAK0395610.1"/>
    </source>
</evidence>
<feature type="region of interest" description="Disordered" evidence="1">
    <location>
        <begin position="81"/>
        <end position="180"/>
    </location>
</feature>
<feature type="compositionally biased region" description="Polar residues" evidence="1">
    <location>
        <begin position="147"/>
        <end position="160"/>
    </location>
</feature>
<accession>A0AA39GXY0</accession>
<proteinExistence type="predicted"/>
<name>A0AA39GXY0_9BILA</name>
<gene>
    <name evidence="3" type="ORF">QR680_001357</name>
</gene>
<evidence type="ECO:0000256" key="1">
    <source>
        <dbReference type="SAM" id="MobiDB-lite"/>
    </source>
</evidence>
<feature type="signal peptide" evidence="2">
    <location>
        <begin position="1"/>
        <end position="22"/>
    </location>
</feature>
<dbReference type="Proteomes" id="UP001175271">
    <property type="component" value="Unassembled WGS sequence"/>
</dbReference>
<dbReference type="AlphaFoldDB" id="A0AA39GXY0"/>
<reference evidence="3" key="1">
    <citation type="submission" date="2023-06" db="EMBL/GenBank/DDBJ databases">
        <title>Genomic analysis of the entomopathogenic nematode Steinernema hermaphroditum.</title>
        <authorList>
            <person name="Schwarz E.M."/>
            <person name="Heppert J.K."/>
            <person name="Baniya A."/>
            <person name="Schwartz H.T."/>
            <person name="Tan C.-H."/>
            <person name="Antoshechkin I."/>
            <person name="Sternberg P.W."/>
            <person name="Goodrich-Blair H."/>
            <person name="Dillman A.R."/>
        </authorList>
    </citation>
    <scope>NUCLEOTIDE SEQUENCE</scope>
    <source>
        <strain evidence="3">PS9179</strain>
        <tissue evidence="3">Whole animal</tissue>
    </source>
</reference>
<protein>
    <submittedName>
        <fullName evidence="3">Uncharacterized protein</fullName>
    </submittedName>
</protein>
<evidence type="ECO:0000256" key="2">
    <source>
        <dbReference type="SAM" id="SignalP"/>
    </source>
</evidence>
<sequence>MGSANAYFLFLNFLTFTAFSTATFCCGYPSYGYPSYGYSSYYPSYPTQYVRVPIYAIVRGGSHPSSYATSYGSQDQYALPEMTPSYRNSRPSDEILAGYAAPPKYTRPRIDHNAGNADGEESFRSLPSSPEEEASGMFTSSRSSTSENLPTNSGDTSNSRPYEFQTPDDNKNSWRRLRIF</sequence>
<evidence type="ECO:0000313" key="4">
    <source>
        <dbReference type="Proteomes" id="UP001175271"/>
    </source>
</evidence>
<keyword evidence="4" id="KW-1185">Reference proteome</keyword>
<feature type="chain" id="PRO_5041228506" evidence="2">
    <location>
        <begin position="23"/>
        <end position="180"/>
    </location>
</feature>
<dbReference type="EMBL" id="JAUCMV010000005">
    <property type="protein sequence ID" value="KAK0395610.1"/>
    <property type="molecule type" value="Genomic_DNA"/>
</dbReference>
<comment type="caution">
    <text evidence="3">The sequence shown here is derived from an EMBL/GenBank/DDBJ whole genome shotgun (WGS) entry which is preliminary data.</text>
</comment>
<organism evidence="3 4">
    <name type="scientific">Steinernema hermaphroditum</name>
    <dbReference type="NCBI Taxonomy" id="289476"/>
    <lineage>
        <taxon>Eukaryota</taxon>
        <taxon>Metazoa</taxon>
        <taxon>Ecdysozoa</taxon>
        <taxon>Nematoda</taxon>
        <taxon>Chromadorea</taxon>
        <taxon>Rhabditida</taxon>
        <taxon>Tylenchina</taxon>
        <taxon>Panagrolaimomorpha</taxon>
        <taxon>Strongyloidoidea</taxon>
        <taxon>Steinernematidae</taxon>
        <taxon>Steinernema</taxon>
    </lineage>
</organism>